<proteinExistence type="predicted"/>
<dbReference type="PANTHER" id="PTHR30250:SF26">
    <property type="entry name" value="PSMA PROTEIN"/>
    <property type="match status" value="1"/>
</dbReference>
<dbReference type="GO" id="GO:0005886">
    <property type="term" value="C:plasma membrane"/>
    <property type="evidence" value="ECO:0007669"/>
    <property type="project" value="UniProtKB-SubCell"/>
</dbReference>
<feature type="transmembrane region" description="Helical" evidence="6">
    <location>
        <begin position="412"/>
        <end position="436"/>
    </location>
</feature>
<dbReference type="EMBL" id="CP116805">
    <property type="protein sequence ID" value="WCL53224.1"/>
    <property type="molecule type" value="Genomic_DNA"/>
</dbReference>
<evidence type="ECO:0000256" key="5">
    <source>
        <dbReference type="ARBA" id="ARBA00023136"/>
    </source>
</evidence>
<dbReference type="InterPro" id="IPR002797">
    <property type="entry name" value="Polysacc_synth"/>
</dbReference>
<keyword evidence="2" id="KW-1003">Cell membrane</keyword>
<reference evidence="7" key="1">
    <citation type="submission" date="2023-01" db="EMBL/GenBank/DDBJ databases">
        <title>The genome sequence of Kordiimonadaceae bacterium 6D33.</title>
        <authorList>
            <person name="Liu Y."/>
        </authorList>
    </citation>
    <scope>NUCLEOTIDE SEQUENCE</scope>
    <source>
        <strain evidence="7">6D33</strain>
    </source>
</reference>
<evidence type="ECO:0000256" key="6">
    <source>
        <dbReference type="SAM" id="Phobius"/>
    </source>
</evidence>
<evidence type="ECO:0000256" key="4">
    <source>
        <dbReference type="ARBA" id="ARBA00022989"/>
    </source>
</evidence>
<evidence type="ECO:0000256" key="1">
    <source>
        <dbReference type="ARBA" id="ARBA00004651"/>
    </source>
</evidence>
<comment type="subcellular location">
    <subcellularLocation>
        <location evidence="1">Cell membrane</location>
        <topology evidence="1">Multi-pass membrane protein</topology>
    </subcellularLocation>
</comment>
<organism evidence="7 8">
    <name type="scientific">Gimibacter soli</name>
    <dbReference type="NCBI Taxonomy" id="3024400"/>
    <lineage>
        <taxon>Bacteria</taxon>
        <taxon>Pseudomonadati</taxon>
        <taxon>Pseudomonadota</taxon>
        <taxon>Alphaproteobacteria</taxon>
        <taxon>Kordiimonadales</taxon>
        <taxon>Temperatibacteraceae</taxon>
        <taxon>Gimibacter</taxon>
    </lineage>
</organism>
<keyword evidence="5 6" id="KW-0472">Membrane</keyword>
<evidence type="ECO:0000256" key="3">
    <source>
        <dbReference type="ARBA" id="ARBA00022692"/>
    </source>
</evidence>
<name>A0AAE9XL75_9PROT</name>
<sequence>MSDPHLSDAGKEEDQRARVASGAGMALVGRLGALIEVVSVIFFTWAYGAVTYGLFAVLWSYVKVLTAVSDIAMTTALQRFVPRAEGEAADHAAGYALKLSLIASSLIALALTVAAPFLGRFVNAGDGDAEHLVRVIQLYAWVLPFWTIVEVATAAIRARRTFGPEIRVRIFYEQGLRLVAALAFAGLGFNTFGLFAAHLVSVILAAILALRLVAKHYNFRAVMAAPMRGLQVQAMRRYGRTVMPANLVKKLFSEFPVMYLNLLLPGAAGAAAGGYYAVARKVASALQLVRLTFEYVMAPLAAERDGKGDRSALGDMYAFATRISLALALPFGVSLMAARHDLLAALTPEFQVAGSAIVILCVARIIEAATGPSSAIVEMLGHRSLPLINGFAGLAVLLALGFALIPEQGVTGAAWAAAFGMNTTAILGLIQTHMLYRLNPYTRPMVRPLALGILLGALLFGLGDALNTFGPPFGLVSAVFGFMVSLLILVRYGIGAEDAAALGRFGRILRHGRA</sequence>
<feature type="transmembrane region" description="Helical" evidence="6">
    <location>
        <begin position="138"/>
        <end position="158"/>
    </location>
</feature>
<accession>A0AAE9XL75</accession>
<evidence type="ECO:0000313" key="8">
    <source>
        <dbReference type="Proteomes" id="UP001217500"/>
    </source>
</evidence>
<keyword evidence="8" id="KW-1185">Reference proteome</keyword>
<feature type="transmembrane region" description="Helical" evidence="6">
    <location>
        <begin position="472"/>
        <end position="494"/>
    </location>
</feature>
<dbReference type="Pfam" id="PF01943">
    <property type="entry name" value="Polysacc_synt"/>
    <property type="match status" value="1"/>
</dbReference>
<evidence type="ECO:0000256" key="2">
    <source>
        <dbReference type="ARBA" id="ARBA00022475"/>
    </source>
</evidence>
<dbReference type="KEGG" id="gso:PH603_11830"/>
<feature type="transmembrane region" description="Helical" evidence="6">
    <location>
        <begin position="170"/>
        <end position="189"/>
    </location>
</feature>
<keyword evidence="3 6" id="KW-0812">Transmembrane</keyword>
<feature type="transmembrane region" description="Helical" evidence="6">
    <location>
        <begin position="95"/>
        <end position="118"/>
    </location>
</feature>
<feature type="transmembrane region" description="Helical" evidence="6">
    <location>
        <begin position="387"/>
        <end position="406"/>
    </location>
</feature>
<dbReference type="Proteomes" id="UP001217500">
    <property type="component" value="Chromosome"/>
</dbReference>
<dbReference type="AlphaFoldDB" id="A0AAE9XL75"/>
<evidence type="ECO:0000313" key="7">
    <source>
        <dbReference type="EMBL" id="WCL53224.1"/>
    </source>
</evidence>
<keyword evidence="4 6" id="KW-1133">Transmembrane helix</keyword>
<dbReference type="RefSeq" id="WP_289502736.1">
    <property type="nucleotide sequence ID" value="NZ_CP116805.1"/>
</dbReference>
<gene>
    <name evidence="7" type="ORF">PH603_11830</name>
</gene>
<feature type="transmembrane region" description="Helical" evidence="6">
    <location>
        <begin position="350"/>
        <end position="366"/>
    </location>
</feature>
<protein>
    <submittedName>
        <fullName evidence="7">Lipopolysaccharide biosynthesis protein</fullName>
    </submittedName>
</protein>
<dbReference type="PANTHER" id="PTHR30250">
    <property type="entry name" value="PST FAMILY PREDICTED COLANIC ACID TRANSPORTER"/>
    <property type="match status" value="1"/>
</dbReference>
<feature type="transmembrane region" description="Helical" evidence="6">
    <location>
        <begin position="448"/>
        <end position="466"/>
    </location>
</feature>
<dbReference type="InterPro" id="IPR050833">
    <property type="entry name" value="Poly_Biosynth_Transport"/>
</dbReference>
<feature type="transmembrane region" description="Helical" evidence="6">
    <location>
        <begin position="317"/>
        <end position="338"/>
    </location>
</feature>